<name>A0A4S8LZR8_DENBC</name>
<evidence type="ECO:0000313" key="2">
    <source>
        <dbReference type="Proteomes" id="UP000297245"/>
    </source>
</evidence>
<dbReference type="EMBL" id="ML179204">
    <property type="protein sequence ID" value="THU95264.1"/>
    <property type="molecule type" value="Genomic_DNA"/>
</dbReference>
<gene>
    <name evidence="1" type="ORF">K435DRAFT_798270</name>
</gene>
<protein>
    <submittedName>
        <fullName evidence="1">Uncharacterized protein</fullName>
    </submittedName>
</protein>
<organism evidence="1 2">
    <name type="scientific">Dendrothele bispora (strain CBS 962.96)</name>
    <dbReference type="NCBI Taxonomy" id="1314807"/>
    <lineage>
        <taxon>Eukaryota</taxon>
        <taxon>Fungi</taxon>
        <taxon>Dikarya</taxon>
        <taxon>Basidiomycota</taxon>
        <taxon>Agaricomycotina</taxon>
        <taxon>Agaricomycetes</taxon>
        <taxon>Agaricomycetidae</taxon>
        <taxon>Agaricales</taxon>
        <taxon>Agaricales incertae sedis</taxon>
        <taxon>Dendrothele</taxon>
    </lineage>
</organism>
<proteinExistence type="predicted"/>
<dbReference type="AlphaFoldDB" id="A0A4S8LZR8"/>
<reference evidence="1 2" key="1">
    <citation type="journal article" date="2019" name="Nat. Ecol. Evol.">
        <title>Megaphylogeny resolves global patterns of mushroom evolution.</title>
        <authorList>
            <person name="Varga T."/>
            <person name="Krizsan K."/>
            <person name="Foldi C."/>
            <person name="Dima B."/>
            <person name="Sanchez-Garcia M."/>
            <person name="Sanchez-Ramirez S."/>
            <person name="Szollosi G.J."/>
            <person name="Szarkandi J.G."/>
            <person name="Papp V."/>
            <person name="Albert L."/>
            <person name="Andreopoulos W."/>
            <person name="Angelini C."/>
            <person name="Antonin V."/>
            <person name="Barry K.W."/>
            <person name="Bougher N.L."/>
            <person name="Buchanan P."/>
            <person name="Buyck B."/>
            <person name="Bense V."/>
            <person name="Catcheside P."/>
            <person name="Chovatia M."/>
            <person name="Cooper J."/>
            <person name="Damon W."/>
            <person name="Desjardin D."/>
            <person name="Finy P."/>
            <person name="Geml J."/>
            <person name="Haridas S."/>
            <person name="Hughes K."/>
            <person name="Justo A."/>
            <person name="Karasinski D."/>
            <person name="Kautmanova I."/>
            <person name="Kiss B."/>
            <person name="Kocsube S."/>
            <person name="Kotiranta H."/>
            <person name="LaButti K.M."/>
            <person name="Lechner B.E."/>
            <person name="Liimatainen K."/>
            <person name="Lipzen A."/>
            <person name="Lukacs Z."/>
            <person name="Mihaltcheva S."/>
            <person name="Morgado L.N."/>
            <person name="Niskanen T."/>
            <person name="Noordeloos M.E."/>
            <person name="Ohm R.A."/>
            <person name="Ortiz-Santana B."/>
            <person name="Ovrebo C."/>
            <person name="Racz N."/>
            <person name="Riley R."/>
            <person name="Savchenko A."/>
            <person name="Shiryaev A."/>
            <person name="Soop K."/>
            <person name="Spirin V."/>
            <person name="Szebenyi C."/>
            <person name="Tomsovsky M."/>
            <person name="Tulloss R.E."/>
            <person name="Uehling J."/>
            <person name="Grigoriev I.V."/>
            <person name="Vagvolgyi C."/>
            <person name="Papp T."/>
            <person name="Martin F.M."/>
            <person name="Miettinen O."/>
            <person name="Hibbett D.S."/>
            <person name="Nagy L.G."/>
        </authorList>
    </citation>
    <scope>NUCLEOTIDE SEQUENCE [LARGE SCALE GENOMIC DNA]</scope>
    <source>
        <strain evidence="1 2">CBS 962.96</strain>
    </source>
</reference>
<accession>A0A4S8LZR8</accession>
<evidence type="ECO:0000313" key="1">
    <source>
        <dbReference type="EMBL" id="THU95264.1"/>
    </source>
</evidence>
<dbReference type="Proteomes" id="UP000297245">
    <property type="component" value="Unassembled WGS sequence"/>
</dbReference>
<keyword evidence="2" id="KW-1185">Reference proteome</keyword>
<sequence length="125" mass="14998">MASNDDIWLQGQAEVNFLKEKYPHVDDETIDWLVQNRAGSRQRIRKAKYNRESYQCNRESRLLKAKIRNERKQQLLEMLSAEEQESARSTHLAAHRAAQEYYRIGKRQILADKEKERRRKKRANL</sequence>